<reference evidence="3" key="1">
    <citation type="submission" date="2016-10" db="EMBL/GenBank/DDBJ databases">
        <authorList>
            <person name="Varghese N."/>
            <person name="Submissions S."/>
        </authorList>
    </citation>
    <scope>NUCLEOTIDE SEQUENCE [LARGE SCALE GENOMIC DNA]</scope>
    <source>
        <strain evidence="3">CGMCC 1.10118</strain>
    </source>
</reference>
<keyword evidence="1" id="KW-1133">Transmembrane helix</keyword>
<sequence length="59" mass="6035">MWSRDALLFAILLALLSVASRLPASGGSQPFLAAAAVIGGLAFAGRTLWAVAEVARPPD</sequence>
<keyword evidence="3" id="KW-1185">Reference proteome</keyword>
<protein>
    <submittedName>
        <fullName evidence="2">Uncharacterized protein</fullName>
    </submittedName>
</protein>
<evidence type="ECO:0000313" key="3">
    <source>
        <dbReference type="Proteomes" id="UP000199170"/>
    </source>
</evidence>
<organism evidence="2 3">
    <name type="scientific">Halobellus clavatus</name>
    <dbReference type="NCBI Taxonomy" id="660517"/>
    <lineage>
        <taxon>Archaea</taxon>
        <taxon>Methanobacteriati</taxon>
        <taxon>Methanobacteriota</taxon>
        <taxon>Stenosarchaea group</taxon>
        <taxon>Halobacteria</taxon>
        <taxon>Halobacteriales</taxon>
        <taxon>Haloferacaceae</taxon>
        <taxon>Halobellus</taxon>
    </lineage>
</organism>
<gene>
    <name evidence="2" type="ORF">SAMN04487946_103100</name>
</gene>
<name>A0A1H3F4L5_9EURY</name>
<keyword evidence="1" id="KW-0472">Membrane</keyword>
<accession>A0A1H3F4L5</accession>
<dbReference type="Proteomes" id="UP000199170">
    <property type="component" value="Unassembled WGS sequence"/>
</dbReference>
<dbReference type="RefSeq" id="WP_089766352.1">
    <property type="nucleotide sequence ID" value="NZ_FNPB01000003.1"/>
</dbReference>
<proteinExistence type="predicted"/>
<dbReference type="AlphaFoldDB" id="A0A1H3F4L5"/>
<feature type="transmembrane region" description="Helical" evidence="1">
    <location>
        <begin position="31"/>
        <end position="52"/>
    </location>
</feature>
<evidence type="ECO:0000313" key="2">
    <source>
        <dbReference type="EMBL" id="SDX85124.1"/>
    </source>
</evidence>
<dbReference type="EMBL" id="FNPB01000003">
    <property type="protein sequence ID" value="SDX85124.1"/>
    <property type="molecule type" value="Genomic_DNA"/>
</dbReference>
<keyword evidence="1" id="KW-0812">Transmembrane</keyword>
<evidence type="ECO:0000256" key="1">
    <source>
        <dbReference type="SAM" id="Phobius"/>
    </source>
</evidence>
<dbReference type="STRING" id="660517.SAMN04487946_103100"/>